<gene>
    <name evidence="5" type="ORF">DFP95_10591</name>
</gene>
<sequence length="388" mass="42732">MPQTLLELFPTSLRLVLEQIPAVARESLEEIRIRENRPLEIGYGSRYSFVREDGALTDRYREAFVPSKELCRALLERVTNHSIYAVEEELRRGYVTVSGGHRIGLAGRTLLDKGQVSHLRDIAGFNVRIARARIGVASEVLPELLDFNSRTIGHTLIVSAPQQGKTTLIRELARCISSGEWHHPNAREWGSRKVGIVDERSEIAACERGVPTFDLGPRCDVLDACPKAEGIMMMVRSLSPEVIVVDEIGRPEDALAINEAIHAGVRVLATAHATDLKDVFARPVLAKLAADGVFASFVLLSRDGRKVEHRVVTAEEAIRETSRRYSRTIGSTPRDAPRDASWDTPRDAIVQGSLAPAAPSPAQVNVKARPMPVIRSPNAIMPRGDEDA</sequence>
<dbReference type="InterPro" id="IPR027417">
    <property type="entry name" value="P-loop_NTPase"/>
</dbReference>
<dbReference type="InterPro" id="IPR045735">
    <property type="entry name" value="Spore_III_AA_AAA+_ATPase"/>
</dbReference>
<name>A0A3D9IIP7_9BACL</name>
<dbReference type="SMART" id="SM00382">
    <property type="entry name" value="AAA"/>
    <property type="match status" value="1"/>
</dbReference>
<proteinExistence type="predicted"/>
<organism evidence="5 6">
    <name type="scientific">Cohnella lupini</name>
    <dbReference type="NCBI Taxonomy" id="1294267"/>
    <lineage>
        <taxon>Bacteria</taxon>
        <taxon>Bacillati</taxon>
        <taxon>Bacillota</taxon>
        <taxon>Bacilli</taxon>
        <taxon>Bacillales</taxon>
        <taxon>Paenibacillaceae</taxon>
        <taxon>Cohnella</taxon>
    </lineage>
</organism>
<dbReference type="InterPro" id="IPR003593">
    <property type="entry name" value="AAA+_ATPase"/>
</dbReference>
<keyword evidence="2" id="KW-0067">ATP-binding</keyword>
<dbReference type="InterPro" id="IPR014217">
    <property type="entry name" value="Spore_III_AA"/>
</dbReference>
<keyword evidence="6" id="KW-1185">Reference proteome</keyword>
<dbReference type="EMBL" id="QRDY01000005">
    <property type="protein sequence ID" value="RED61663.1"/>
    <property type="molecule type" value="Genomic_DNA"/>
</dbReference>
<dbReference type="SUPFAM" id="SSF52540">
    <property type="entry name" value="P-loop containing nucleoside triphosphate hydrolases"/>
    <property type="match status" value="1"/>
</dbReference>
<dbReference type="OrthoDB" id="9768243at2"/>
<dbReference type="NCBIfam" id="TIGR02858">
    <property type="entry name" value="spore_III_AA"/>
    <property type="match status" value="1"/>
</dbReference>
<dbReference type="Gene3D" id="3.40.50.300">
    <property type="entry name" value="P-loop containing nucleotide triphosphate hydrolases"/>
    <property type="match status" value="1"/>
</dbReference>
<feature type="domain" description="AAA+ ATPase" evidence="4">
    <location>
        <begin position="151"/>
        <end position="300"/>
    </location>
</feature>
<feature type="region of interest" description="Disordered" evidence="3">
    <location>
        <begin position="324"/>
        <end position="344"/>
    </location>
</feature>
<reference evidence="5 6" key="1">
    <citation type="submission" date="2018-07" db="EMBL/GenBank/DDBJ databases">
        <title>Genomic Encyclopedia of Type Strains, Phase III (KMG-III): the genomes of soil and plant-associated and newly described type strains.</title>
        <authorList>
            <person name="Whitman W."/>
        </authorList>
    </citation>
    <scope>NUCLEOTIDE SEQUENCE [LARGE SCALE GENOMIC DNA]</scope>
    <source>
        <strain evidence="5 6">CECT 8236</strain>
    </source>
</reference>
<accession>A0A3D9IIP7</accession>
<evidence type="ECO:0000256" key="1">
    <source>
        <dbReference type="ARBA" id="ARBA00022741"/>
    </source>
</evidence>
<feature type="compositionally biased region" description="Basic and acidic residues" evidence="3">
    <location>
        <begin position="335"/>
        <end position="344"/>
    </location>
</feature>
<dbReference type="Pfam" id="PF19568">
    <property type="entry name" value="Spore_III_AA"/>
    <property type="match status" value="1"/>
</dbReference>
<dbReference type="PANTHER" id="PTHR20953:SF3">
    <property type="entry name" value="P-LOOP CONTAINING NUCLEOSIDE TRIPHOSPHATE HYDROLASES SUPERFAMILY PROTEIN"/>
    <property type="match status" value="1"/>
</dbReference>
<evidence type="ECO:0000256" key="2">
    <source>
        <dbReference type="ARBA" id="ARBA00022840"/>
    </source>
</evidence>
<comment type="caution">
    <text evidence="5">The sequence shown here is derived from an EMBL/GenBank/DDBJ whole genome shotgun (WGS) entry which is preliminary data.</text>
</comment>
<dbReference type="PANTHER" id="PTHR20953">
    <property type="entry name" value="KINASE-RELATED"/>
    <property type="match status" value="1"/>
</dbReference>
<evidence type="ECO:0000313" key="5">
    <source>
        <dbReference type="EMBL" id="RED61663.1"/>
    </source>
</evidence>
<evidence type="ECO:0000313" key="6">
    <source>
        <dbReference type="Proteomes" id="UP000256869"/>
    </source>
</evidence>
<evidence type="ECO:0000259" key="4">
    <source>
        <dbReference type="SMART" id="SM00382"/>
    </source>
</evidence>
<dbReference type="RefSeq" id="WP_115992699.1">
    <property type="nucleotide sequence ID" value="NZ_QRDY01000005.1"/>
</dbReference>
<dbReference type="Proteomes" id="UP000256869">
    <property type="component" value="Unassembled WGS sequence"/>
</dbReference>
<dbReference type="AlphaFoldDB" id="A0A3D9IIP7"/>
<protein>
    <submittedName>
        <fullName evidence="5">Stage III sporulation protein AA</fullName>
    </submittedName>
</protein>
<evidence type="ECO:0000256" key="3">
    <source>
        <dbReference type="SAM" id="MobiDB-lite"/>
    </source>
</evidence>
<dbReference type="GO" id="GO:0005524">
    <property type="term" value="F:ATP binding"/>
    <property type="evidence" value="ECO:0007669"/>
    <property type="project" value="UniProtKB-KW"/>
</dbReference>
<keyword evidence="1" id="KW-0547">Nucleotide-binding</keyword>